<evidence type="ECO:0000259" key="1">
    <source>
        <dbReference type="Pfam" id="PF00882"/>
    </source>
</evidence>
<accession>A0A3R7EC91</accession>
<organism evidence="2 3">
    <name type="scientific">Alicycliphilus denitrificans</name>
    <dbReference type="NCBI Taxonomy" id="179636"/>
    <lineage>
        <taxon>Bacteria</taxon>
        <taxon>Pseudomonadati</taxon>
        <taxon>Pseudomonadota</taxon>
        <taxon>Betaproteobacteria</taxon>
        <taxon>Burkholderiales</taxon>
        <taxon>Comamonadaceae</taxon>
        <taxon>Alicycliphilus</taxon>
    </lineage>
</organism>
<name>A0A3R7EC91_9BURK</name>
<evidence type="ECO:0000313" key="2">
    <source>
        <dbReference type="EMBL" id="RKJ94698.1"/>
    </source>
</evidence>
<dbReference type="InterPro" id="IPR029002">
    <property type="entry name" value="PLPC/GPLD1"/>
</dbReference>
<dbReference type="EMBL" id="NKDB02000005">
    <property type="protein sequence ID" value="RKJ94698.1"/>
    <property type="molecule type" value="Genomic_DNA"/>
</dbReference>
<proteinExistence type="predicted"/>
<comment type="caution">
    <text evidence="2">The sequence shown here is derived from an EMBL/GenBank/DDBJ whole genome shotgun (WGS) entry which is preliminary data.</text>
</comment>
<reference evidence="2 3" key="1">
    <citation type="submission" date="2018-09" db="EMBL/GenBank/DDBJ databases">
        <title>Genome comparison of Alicycliphilus sp. BQ1, a polyurethanolytic bacterium, with its closest phylogenetic relatives Alicycliphilus denitrificans BC and K601, unable to attack polyurethane.</title>
        <authorList>
            <person name="Loza-Tavera H."/>
            <person name="Lozano L."/>
            <person name="Cevallos M."/>
            <person name="Maya-Lucas O."/>
            <person name="Garcia-Mena J."/>
            <person name="Hernandez J."/>
        </authorList>
    </citation>
    <scope>NUCLEOTIDE SEQUENCE [LARGE SCALE GENOMIC DNA]</scope>
    <source>
        <strain evidence="2 3">BQ1</strain>
    </source>
</reference>
<dbReference type="AlphaFoldDB" id="A0A3R7EC91"/>
<gene>
    <name evidence="2" type="ORF">CE154_020565</name>
</gene>
<evidence type="ECO:0000313" key="3">
    <source>
        <dbReference type="Proteomes" id="UP000216225"/>
    </source>
</evidence>
<sequence>MPCLWGLCFVGERSMAGVFTHFQTLDAISQALPPQQRSLIEMHPEFASFGSIGPDYLYFYKNDWGPLGAAGGVFFSLLDDMREILDVYNSTVSAQENINDWLSGGASGDLQRSVDLIKAAVLSRVADLVTKNVDFFEEFRPPISDNPDKGEIRNWWWADIAHQHRAMDFTRQLWSTSASDPRLRAYSLGFISHIATDVVSHPYINLISGGPYRNHWRRHNLIERVYDTHFWALRMSGQEVTDSKCHRRIHFPSAAPSRPDIPSELCQYLANAYANVYGSLNIASGIPNAQDIRQMYIVYYKYIQGATDLSSLNQPKPPADFDWFDLDDWIQQKFNDVMARQPNFGRLPAINILDPRSWKAFLAALINYIVWLAELAVMIATLIPAAIARVSSVAVRYLLWQLSRVLYQLYDSARVALVISGYSHPTTQHVNMYFNSLVKPNLNFFLEKNFPHLHVTNAEQTYHLVHPIQVQPAHDIRETPSVPLMQGDRAVLSDIEAVFFGSSGATLPSQLFTVCGGSTLPYISVTDLGVALIGKFFLDGGANLPNMNLDGDRGYGWPTWSASSNRPWSSLSDFDLCPAL</sequence>
<protein>
    <recommendedName>
        <fullName evidence="1">Phospholipase C/D domain-containing protein</fullName>
    </recommendedName>
</protein>
<dbReference type="Proteomes" id="UP000216225">
    <property type="component" value="Unassembled WGS sequence"/>
</dbReference>
<dbReference type="Pfam" id="PF00882">
    <property type="entry name" value="Zn_dep_PLPC"/>
    <property type="match status" value="1"/>
</dbReference>
<feature type="domain" description="Phospholipase C/D" evidence="1">
    <location>
        <begin position="20"/>
        <end position="239"/>
    </location>
</feature>